<dbReference type="Proteomes" id="UP001595530">
    <property type="component" value="Unassembled WGS sequence"/>
</dbReference>
<dbReference type="Pfam" id="PF13458">
    <property type="entry name" value="Peripla_BP_6"/>
    <property type="match status" value="1"/>
</dbReference>
<dbReference type="EMBL" id="JBHRTP010000082">
    <property type="protein sequence ID" value="MFC3110557.1"/>
    <property type="molecule type" value="Genomic_DNA"/>
</dbReference>
<dbReference type="PANTHER" id="PTHR30483:SF6">
    <property type="entry name" value="PERIPLASMIC BINDING PROTEIN OF ABC TRANSPORTER FOR NATURAL AMINO ACIDS"/>
    <property type="match status" value="1"/>
</dbReference>
<comment type="similarity">
    <text evidence="1">Belongs to the leucine-binding protein family.</text>
</comment>
<evidence type="ECO:0000256" key="1">
    <source>
        <dbReference type="ARBA" id="ARBA00010062"/>
    </source>
</evidence>
<gene>
    <name evidence="4" type="ORF">ACFOFO_21785</name>
</gene>
<proteinExistence type="inferred from homology"/>
<evidence type="ECO:0000313" key="4">
    <source>
        <dbReference type="EMBL" id="MFC3110557.1"/>
    </source>
</evidence>
<dbReference type="InterPro" id="IPR028082">
    <property type="entry name" value="Peripla_BP_I"/>
</dbReference>
<comment type="caution">
    <text evidence="4">The sequence shown here is derived from an EMBL/GenBank/DDBJ whole genome shotgun (WGS) entry which is preliminary data.</text>
</comment>
<organism evidence="4 5">
    <name type="scientific">Undibacterium arcticum</name>
    <dbReference type="NCBI Taxonomy" id="1762892"/>
    <lineage>
        <taxon>Bacteria</taxon>
        <taxon>Pseudomonadati</taxon>
        <taxon>Pseudomonadota</taxon>
        <taxon>Betaproteobacteria</taxon>
        <taxon>Burkholderiales</taxon>
        <taxon>Oxalobacteraceae</taxon>
        <taxon>Undibacterium</taxon>
    </lineage>
</organism>
<dbReference type="RefSeq" id="WP_390332881.1">
    <property type="nucleotide sequence ID" value="NZ_JBHRTP010000082.1"/>
</dbReference>
<dbReference type="Gene3D" id="3.40.50.2300">
    <property type="match status" value="2"/>
</dbReference>
<evidence type="ECO:0000259" key="3">
    <source>
        <dbReference type="Pfam" id="PF13458"/>
    </source>
</evidence>
<feature type="domain" description="Leucine-binding protein" evidence="3">
    <location>
        <begin position="21"/>
        <end position="355"/>
    </location>
</feature>
<dbReference type="InterPro" id="IPR028081">
    <property type="entry name" value="Leu-bd"/>
</dbReference>
<name>A0ABV7F6F5_9BURK</name>
<sequence>MLLALSVGWTAHAADEVKAGVKVGMVTTLSGPGASLGVDIRDGFNLGLKHLGNKFGNLPVEVISGDDQQNPDAAKQLVDKMLKKDKVDLMTGIVFSNLMLAVGPTIFNSKTYYVSANAGPSQYAGEQCNPYFFNVAWQNDNLHEAVGKTVNDKGFKNVALVAPNYPAGKDALTGFKRYYKGHVTDEIYTKLGQLDYATELAQIRAQKPDALYIFLPGGMGINFIKQFVDAGLSKNIQLFGPGFSADEDVIKAVGAPMLGMFNSSQWGHDMDNPQNKRFVADFLKDYGRLPSLYASQGYDAAMLMDSAVRGVKGKIDDKAALGKALRAANFKSVRGDFRFNHNQYPIQNYYLRVIGKDSQGRITNRLLSPVFTNHSDAYAAACKMQ</sequence>
<protein>
    <submittedName>
        <fullName evidence="4">ABC transporter substrate-binding protein</fullName>
    </submittedName>
</protein>
<dbReference type="InterPro" id="IPR051010">
    <property type="entry name" value="BCAA_transport"/>
</dbReference>
<keyword evidence="5" id="KW-1185">Reference proteome</keyword>
<accession>A0ABV7F6F5</accession>
<dbReference type="CDD" id="cd06359">
    <property type="entry name" value="PBP1_Nba-like"/>
    <property type="match status" value="1"/>
</dbReference>
<dbReference type="PANTHER" id="PTHR30483">
    <property type="entry name" value="LEUCINE-SPECIFIC-BINDING PROTEIN"/>
    <property type="match status" value="1"/>
</dbReference>
<evidence type="ECO:0000313" key="5">
    <source>
        <dbReference type="Proteomes" id="UP001595530"/>
    </source>
</evidence>
<dbReference type="SUPFAM" id="SSF53822">
    <property type="entry name" value="Periplasmic binding protein-like I"/>
    <property type="match status" value="1"/>
</dbReference>
<keyword evidence="2" id="KW-0732">Signal</keyword>
<evidence type="ECO:0000256" key="2">
    <source>
        <dbReference type="ARBA" id="ARBA00022729"/>
    </source>
</evidence>
<reference evidence="5" key="1">
    <citation type="journal article" date="2019" name="Int. J. Syst. Evol. Microbiol.">
        <title>The Global Catalogue of Microorganisms (GCM) 10K type strain sequencing project: providing services to taxonomists for standard genome sequencing and annotation.</title>
        <authorList>
            <consortium name="The Broad Institute Genomics Platform"/>
            <consortium name="The Broad Institute Genome Sequencing Center for Infectious Disease"/>
            <person name="Wu L."/>
            <person name="Ma J."/>
        </authorList>
    </citation>
    <scope>NUCLEOTIDE SEQUENCE [LARGE SCALE GENOMIC DNA]</scope>
    <source>
        <strain evidence="5">KCTC 42986</strain>
    </source>
</reference>